<organism evidence="12 13">
    <name type="scientific">Rhizobium wenxiniae</name>
    <dbReference type="NCBI Taxonomy" id="1737357"/>
    <lineage>
        <taxon>Bacteria</taxon>
        <taxon>Pseudomonadati</taxon>
        <taxon>Pseudomonadota</taxon>
        <taxon>Alphaproteobacteria</taxon>
        <taxon>Hyphomicrobiales</taxon>
        <taxon>Rhizobiaceae</taxon>
        <taxon>Rhizobium/Agrobacterium group</taxon>
        <taxon>Rhizobium</taxon>
    </lineage>
</organism>
<feature type="domain" description="General secretion pathway GspH" evidence="11">
    <location>
        <begin position="34"/>
        <end position="129"/>
    </location>
</feature>
<evidence type="ECO:0000256" key="4">
    <source>
        <dbReference type="ARBA" id="ARBA00022481"/>
    </source>
</evidence>
<keyword evidence="5" id="KW-0997">Cell inner membrane</keyword>
<evidence type="ECO:0000256" key="1">
    <source>
        <dbReference type="ARBA" id="ARBA00004377"/>
    </source>
</evidence>
<evidence type="ECO:0000256" key="3">
    <source>
        <dbReference type="ARBA" id="ARBA00022475"/>
    </source>
</evidence>
<dbReference type="EMBL" id="JACHEG010000021">
    <property type="protein sequence ID" value="MBB6166375.1"/>
    <property type="molecule type" value="Genomic_DNA"/>
</dbReference>
<accession>A0A7X0D381</accession>
<dbReference type="Pfam" id="PF12019">
    <property type="entry name" value="GspH"/>
    <property type="match status" value="1"/>
</dbReference>
<evidence type="ECO:0000256" key="7">
    <source>
        <dbReference type="ARBA" id="ARBA00022989"/>
    </source>
</evidence>
<gene>
    <name evidence="12" type="ORF">HNQ72_006227</name>
</gene>
<comment type="subcellular location">
    <subcellularLocation>
        <location evidence="1">Cell inner membrane</location>
        <topology evidence="1">Single-pass membrane protein</topology>
    </subcellularLocation>
</comment>
<evidence type="ECO:0000256" key="8">
    <source>
        <dbReference type="ARBA" id="ARBA00023136"/>
    </source>
</evidence>
<dbReference type="InterPro" id="IPR022346">
    <property type="entry name" value="T2SS_GspH"/>
</dbReference>
<dbReference type="GO" id="GO:0005886">
    <property type="term" value="C:plasma membrane"/>
    <property type="evidence" value="ECO:0007669"/>
    <property type="project" value="UniProtKB-SubCell"/>
</dbReference>
<keyword evidence="8" id="KW-0472">Membrane</keyword>
<dbReference type="GO" id="GO:0015627">
    <property type="term" value="C:type II protein secretion system complex"/>
    <property type="evidence" value="ECO:0007669"/>
    <property type="project" value="InterPro"/>
</dbReference>
<evidence type="ECO:0000313" key="13">
    <source>
        <dbReference type="Proteomes" id="UP000547879"/>
    </source>
</evidence>
<dbReference type="InterPro" id="IPR045584">
    <property type="entry name" value="Pilin-like"/>
</dbReference>
<comment type="caution">
    <text evidence="12">The sequence shown here is derived from an EMBL/GenBank/DDBJ whole genome shotgun (WGS) entry which is preliminary data.</text>
</comment>
<evidence type="ECO:0000256" key="9">
    <source>
        <dbReference type="ARBA" id="ARBA00025772"/>
    </source>
</evidence>
<dbReference type="Gene3D" id="3.30.700.10">
    <property type="entry name" value="Glycoprotein, Type 4 Pilin"/>
    <property type="match status" value="1"/>
</dbReference>
<evidence type="ECO:0000256" key="10">
    <source>
        <dbReference type="ARBA" id="ARBA00030775"/>
    </source>
</evidence>
<protein>
    <recommendedName>
        <fullName evidence="2">Type II secretion system protein H</fullName>
    </recommendedName>
    <alternativeName>
        <fullName evidence="10">General secretion pathway protein H</fullName>
    </alternativeName>
</protein>
<comment type="similarity">
    <text evidence="9">Belongs to the GSP H family.</text>
</comment>
<dbReference type="AlphaFoldDB" id="A0A7X0D381"/>
<reference evidence="12 13" key="1">
    <citation type="submission" date="2020-08" db="EMBL/GenBank/DDBJ databases">
        <title>Genomic Encyclopedia of Type Strains, Phase IV (KMG-IV): sequencing the most valuable type-strain genomes for metagenomic binning, comparative biology and taxonomic classification.</title>
        <authorList>
            <person name="Goeker M."/>
        </authorList>
    </citation>
    <scope>NUCLEOTIDE SEQUENCE [LARGE SCALE GENOMIC DNA]</scope>
    <source>
        <strain evidence="12 13">DSM 100734</strain>
    </source>
</reference>
<evidence type="ECO:0000256" key="5">
    <source>
        <dbReference type="ARBA" id="ARBA00022519"/>
    </source>
</evidence>
<keyword evidence="13" id="KW-1185">Reference proteome</keyword>
<dbReference type="GO" id="GO:0015628">
    <property type="term" value="P:protein secretion by the type II secretion system"/>
    <property type="evidence" value="ECO:0007669"/>
    <property type="project" value="InterPro"/>
</dbReference>
<keyword evidence="7" id="KW-1133">Transmembrane helix</keyword>
<dbReference type="Proteomes" id="UP000547879">
    <property type="component" value="Unassembled WGS sequence"/>
</dbReference>
<evidence type="ECO:0000313" key="12">
    <source>
        <dbReference type="EMBL" id="MBB6166375.1"/>
    </source>
</evidence>
<sequence>MIEMLVVLAIVGIMFSIALPSLRPHRSETPIQMAQKVFSLAQETRLAAIKSNEARSISVSVQDRSIVSQAREKPVEVPKELEFVVTFGRGNEEATENAKITFFPTGGSTGGRITFRQNGADKATVAFNWLTGAISLDQASSPK</sequence>
<keyword evidence="6" id="KW-0812">Transmembrane</keyword>
<keyword evidence="4" id="KW-0488">Methylation</keyword>
<name>A0A7X0D381_9HYPH</name>
<evidence type="ECO:0000256" key="6">
    <source>
        <dbReference type="ARBA" id="ARBA00022692"/>
    </source>
</evidence>
<evidence type="ECO:0000256" key="2">
    <source>
        <dbReference type="ARBA" id="ARBA00021549"/>
    </source>
</evidence>
<evidence type="ECO:0000259" key="11">
    <source>
        <dbReference type="Pfam" id="PF12019"/>
    </source>
</evidence>
<keyword evidence="3" id="KW-1003">Cell membrane</keyword>
<proteinExistence type="inferred from homology"/>
<dbReference type="SUPFAM" id="SSF54523">
    <property type="entry name" value="Pili subunits"/>
    <property type="match status" value="1"/>
</dbReference>